<reference evidence="1" key="1">
    <citation type="submission" date="2023-07" db="EMBL/GenBank/DDBJ databases">
        <title>Functional and genomic diversity of the sorghum phyllosphere microbiome.</title>
        <authorList>
            <person name="Shade A."/>
        </authorList>
    </citation>
    <scope>NUCLEOTIDE SEQUENCE</scope>
    <source>
        <strain evidence="1">SORGH_AS_1067</strain>
    </source>
</reference>
<dbReference type="EMBL" id="JAUTAN010000001">
    <property type="protein sequence ID" value="MDQ1106315.1"/>
    <property type="molecule type" value="Genomic_DNA"/>
</dbReference>
<protein>
    <submittedName>
        <fullName evidence="1">Membrane protein YgcG</fullName>
    </submittedName>
</protein>
<proteinExistence type="predicted"/>
<organism evidence="1 2">
    <name type="scientific">Nocardioides zeae</name>
    <dbReference type="NCBI Taxonomy" id="1457234"/>
    <lineage>
        <taxon>Bacteria</taxon>
        <taxon>Bacillati</taxon>
        <taxon>Actinomycetota</taxon>
        <taxon>Actinomycetes</taxon>
        <taxon>Propionibacteriales</taxon>
        <taxon>Nocardioidaceae</taxon>
        <taxon>Nocardioides</taxon>
    </lineage>
</organism>
<sequence>MTGWVVLLVLVALAAAAGVVVVRRRRAERLAAADALRRVTAVAEEDVTRFGEELQELHVETLVTDLDAPMRQDYQRALDAYEAAKDLLRDVQQPADVKGVTRSLEDGRHAMACVLARQADEPLPQRLSPCFFNPAHGPSTTEVAWAPPGGIERDVPVCRADAERLAAGADPDTRMVRRDGAMVPWYDGGAAYRPYVSGYYGNAAAQGLFPAVFLGAVLAGPALGTAGHDLEGGGYDGSGFDGGGFDGGGFGRGLLSAAPIERSRWPDRVKCQVRSGAGHVYDAVSWVRPTLRPIQW</sequence>
<dbReference type="AlphaFoldDB" id="A0AAJ1U1N8"/>
<evidence type="ECO:0000313" key="1">
    <source>
        <dbReference type="EMBL" id="MDQ1106315.1"/>
    </source>
</evidence>
<dbReference type="RefSeq" id="WP_307203352.1">
    <property type="nucleotide sequence ID" value="NZ_JAUTAN010000001.1"/>
</dbReference>
<dbReference type="Proteomes" id="UP001239215">
    <property type="component" value="Unassembled WGS sequence"/>
</dbReference>
<gene>
    <name evidence="1" type="ORF">QE405_003599</name>
</gene>
<evidence type="ECO:0000313" key="2">
    <source>
        <dbReference type="Proteomes" id="UP001239215"/>
    </source>
</evidence>
<comment type="caution">
    <text evidence="1">The sequence shown here is derived from an EMBL/GenBank/DDBJ whole genome shotgun (WGS) entry which is preliminary data.</text>
</comment>
<name>A0AAJ1U1N8_9ACTN</name>
<accession>A0AAJ1U1N8</accession>